<proteinExistence type="predicted"/>
<reference evidence="1" key="2">
    <citation type="submission" date="2015-03" db="EMBL/GenBank/DDBJ databases">
        <authorList>
            <person name="Chow C.-E.T."/>
            <person name="Winget D.M."/>
            <person name="White R.A.III."/>
            <person name="Hallam S.J."/>
            <person name="Suttle C.A."/>
        </authorList>
    </citation>
    <scope>NUCLEOTIDE SEQUENCE</scope>
    <source>
        <strain evidence="1">Anoxic2_3</strain>
    </source>
</reference>
<evidence type="ECO:0000313" key="1">
    <source>
        <dbReference type="EMBL" id="AKH46950.1"/>
    </source>
</evidence>
<name>A0A0F7L4Q9_9VIRU</name>
<dbReference type="EMBL" id="KR029587">
    <property type="protein sequence ID" value="AKH46950.1"/>
    <property type="molecule type" value="Genomic_DNA"/>
</dbReference>
<sequence length="97" mass="10965">MGALTEERSTSDKNMVDGMDNEALYDINIYFCEALAWVVDGHWAQHESLGTGHAIRLSPLNGHVELFNVPEGQTVKRDWIPTPEQLTAQDWQIIRGE</sequence>
<reference evidence="1" key="1">
    <citation type="journal article" date="2015" name="Front. Microbiol.">
        <title>Combining genomic sequencing methods to explore viral diversity and reveal potential virus-host interactions.</title>
        <authorList>
            <person name="Chow C.E."/>
            <person name="Winget D.M."/>
            <person name="White R.A.III."/>
            <person name="Hallam S.J."/>
            <person name="Suttle C.A."/>
        </authorList>
    </citation>
    <scope>NUCLEOTIDE SEQUENCE</scope>
    <source>
        <strain evidence="1">Anoxic2_3</strain>
    </source>
</reference>
<protein>
    <submittedName>
        <fullName evidence="1">Uncharacterized protein</fullName>
    </submittedName>
</protein>
<organism evidence="1">
    <name type="scientific">uncultured marine virus</name>
    <dbReference type="NCBI Taxonomy" id="186617"/>
    <lineage>
        <taxon>Viruses</taxon>
        <taxon>environmental samples</taxon>
    </lineage>
</organism>
<accession>A0A0F7L4Q9</accession>